<reference evidence="1" key="1">
    <citation type="submission" date="2022-04" db="EMBL/GenBank/DDBJ databases">
        <title>Paenibacillus mangrovi sp. nov., a novel endophytic bacterium isolated from bark of Kandelia candel.</title>
        <authorList>
            <person name="Tuo L."/>
        </authorList>
    </citation>
    <scope>NUCLEOTIDE SEQUENCE</scope>
    <source>
        <strain evidence="1">KQZ6P-2</strain>
    </source>
</reference>
<dbReference type="InterPro" id="IPR009711">
    <property type="entry name" value="UPF0473"/>
</dbReference>
<dbReference type="Pfam" id="PF06949">
    <property type="entry name" value="DUF1292"/>
    <property type="match status" value="1"/>
</dbReference>
<dbReference type="AlphaFoldDB" id="A0A9X1WL37"/>
<dbReference type="EMBL" id="JALIRP010000002">
    <property type="protein sequence ID" value="MCJ8011317.1"/>
    <property type="molecule type" value="Genomic_DNA"/>
</dbReference>
<evidence type="ECO:0000313" key="1">
    <source>
        <dbReference type="EMBL" id="MCJ8011317.1"/>
    </source>
</evidence>
<gene>
    <name evidence="1" type="ORF">MUG84_06080</name>
</gene>
<sequence>MSDHNHVHDENCNHDHEHEEFVLAMTDENGNEVEMVLVETFDVGENLYAVLLERENPESDGIILRIEEEGDEMMLYNIEDEQEWNEVEAAYNELVAQLDSED</sequence>
<proteinExistence type="predicted"/>
<evidence type="ECO:0000313" key="2">
    <source>
        <dbReference type="Proteomes" id="UP001139347"/>
    </source>
</evidence>
<accession>A0A9X1WL37</accession>
<dbReference type="Proteomes" id="UP001139347">
    <property type="component" value="Unassembled WGS sequence"/>
</dbReference>
<name>A0A9X1WL37_9BACL</name>
<protein>
    <submittedName>
        <fullName evidence="1">DUF1292 domain-containing protein</fullName>
    </submittedName>
</protein>
<comment type="caution">
    <text evidence="1">The sequence shown here is derived from an EMBL/GenBank/DDBJ whole genome shotgun (WGS) entry which is preliminary data.</text>
</comment>
<organism evidence="1 2">
    <name type="scientific">Paenibacillus mangrovi</name>
    <dbReference type="NCBI Taxonomy" id="2931978"/>
    <lineage>
        <taxon>Bacteria</taxon>
        <taxon>Bacillati</taxon>
        <taxon>Bacillota</taxon>
        <taxon>Bacilli</taxon>
        <taxon>Bacillales</taxon>
        <taxon>Paenibacillaceae</taxon>
        <taxon>Paenibacillus</taxon>
    </lineage>
</organism>
<dbReference type="RefSeq" id="WP_244721858.1">
    <property type="nucleotide sequence ID" value="NZ_JALIRP010000002.1"/>
</dbReference>
<keyword evidence="2" id="KW-1185">Reference proteome</keyword>